<gene>
    <name evidence="2" type="ORF">CB5_LOCUS9476</name>
</gene>
<feature type="compositionally biased region" description="Pro residues" evidence="1">
    <location>
        <begin position="62"/>
        <end position="75"/>
    </location>
</feature>
<name>A0A6V7P606_ANACO</name>
<accession>A0A6V7P606</accession>
<feature type="region of interest" description="Disordered" evidence="1">
    <location>
        <begin position="1"/>
        <end position="129"/>
    </location>
</feature>
<organism evidence="2">
    <name type="scientific">Ananas comosus var. bracteatus</name>
    <name type="common">red pineapple</name>
    <dbReference type="NCBI Taxonomy" id="296719"/>
    <lineage>
        <taxon>Eukaryota</taxon>
        <taxon>Viridiplantae</taxon>
        <taxon>Streptophyta</taxon>
        <taxon>Embryophyta</taxon>
        <taxon>Tracheophyta</taxon>
        <taxon>Spermatophyta</taxon>
        <taxon>Magnoliopsida</taxon>
        <taxon>Liliopsida</taxon>
        <taxon>Poales</taxon>
        <taxon>Bromeliaceae</taxon>
        <taxon>Bromelioideae</taxon>
        <taxon>Ananas</taxon>
    </lineage>
</organism>
<reference evidence="2" key="1">
    <citation type="submission" date="2020-07" db="EMBL/GenBank/DDBJ databases">
        <authorList>
            <person name="Lin J."/>
        </authorList>
    </citation>
    <scope>NUCLEOTIDE SEQUENCE</scope>
</reference>
<sequence>MSKTLLPLIKKPPKAPSKPSLHRRTRSLADSVAQTLKTRHSNPHWEQTLEETFPTMRSTSPPSSPSSPTPIPPSPSSTGLDATAPWSALNPPTPSPTRPSSASSPGPADSRRSSSLSGRCGTSKSPDRRCLERSCCGLFGFRHRR</sequence>
<feature type="compositionally biased region" description="Low complexity" evidence="1">
    <location>
        <begin position="98"/>
        <end position="124"/>
    </location>
</feature>
<dbReference type="AlphaFoldDB" id="A0A6V7P606"/>
<proteinExistence type="predicted"/>
<evidence type="ECO:0000256" key="1">
    <source>
        <dbReference type="SAM" id="MobiDB-lite"/>
    </source>
</evidence>
<dbReference type="EMBL" id="LR862145">
    <property type="protein sequence ID" value="CAD1826265.1"/>
    <property type="molecule type" value="Genomic_DNA"/>
</dbReference>
<evidence type="ECO:0000313" key="2">
    <source>
        <dbReference type="EMBL" id="CAD1826265.1"/>
    </source>
</evidence>
<protein>
    <submittedName>
        <fullName evidence="2">Uncharacterized protein</fullName>
    </submittedName>
</protein>